<dbReference type="RefSeq" id="WP_338003541.1">
    <property type="nucleotide sequence ID" value="NZ_JAOPKA010000005.1"/>
</dbReference>
<organism evidence="1 4">
    <name type="scientific">Natronoglomus mannanivorans</name>
    <dbReference type="NCBI Taxonomy" id="2979990"/>
    <lineage>
        <taxon>Archaea</taxon>
        <taxon>Methanobacteriati</taxon>
        <taxon>Methanobacteriota</taxon>
        <taxon>Stenosarchaea group</taxon>
        <taxon>Halobacteria</taxon>
        <taxon>Halobacteriales</taxon>
        <taxon>Natrialbaceae</taxon>
        <taxon>Natronoglomus</taxon>
    </lineage>
</organism>
<proteinExistence type="predicted"/>
<dbReference type="Proteomes" id="UP001321018">
    <property type="component" value="Unassembled WGS sequence"/>
</dbReference>
<accession>A0AAP2YZ59</accession>
<keyword evidence="3" id="KW-1185">Reference proteome</keyword>
<comment type="caution">
    <text evidence="1">The sequence shown here is derived from an EMBL/GenBank/DDBJ whole genome shotgun (WGS) entry which is preliminary data.</text>
</comment>
<evidence type="ECO:0000313" key="3">
    <source>
        <dbReference type="Proteomes" id="UP001320972"/>
    </source>
</evidence>
<dbReference type="AlphaFoldDB" id="A0AAP2YZ59"/>
<gene>
    <name evidence="2" type="ORF">OB955_17390</name>
    <name evidence="1" type="ORF">OB960_09900</name>
</gene>
<dbReference type="Proteomes" id="UP001320972">
    <property type="component" value="Unassembled WGS sequence"/>
</dbReference>
<evidence type="ECO:0000313" key="4">
    <source>
        <dbReference type="Proteomes" id="UP001321018"/>
    </source>
</evidence>
<dbReference type="PANTHER" id="PTHR37953:SF1">
    <property type="entry name" value="UPF0127 PROTEIN MJ1496"/>
    <property type="match status" value="1"/>
</dbReference>
<dbReference type="EMBL" id="JAOPKB010000012">
    <property type="protein sequence ID" value="MCU4974497.1"/>
    <property type="molecule type" value="Genomic_DNA"/>
</dbReference>
<reference evidence="1 3" key="1">
    <citation type="submission" date="2022-09" db="EMBL/GenBank/DDBJ databases">
        <title>Enrichment on poylsaccharides allowed isolation of novel metabolic and taxonomic groups of Haloarchaea.</title>
        <authorList>
            <person name="Sorokin D.Y."/>
            <person name="Elcheninov A.G."/>
            <person name="Khizhniak T.V."/>
            <person name="Kolganova T.V."/>
            <person name="Kublanov I.V."/>
        </authorList>
    </citation>
    <scope>NUCLEOTIDE SEQUENCE</scope>
    <source>
        <strain evidence="2 3">AArc-m2/3/4</strain>
        <strain evidence="1">AArc-xg1-1</strain>
    </source>
</reference>
<dbReference type="PANTHER" id="PTHR37953">
    <property type="entry name" value="UPF0127 PROTEIN MJ1496"/>
    <property type="match status" value="1"/>
</dbReference>
<dbReference type="InterPro" id="IPR003795">
    <property type="entry name" value="DUF192"/>
</dbReference>
<evidence type="ECO:0000313" key="2">
    <source>
        <dbReference type="EMBL" id="MCU4974497.1"/>
    </source>
</evidence>
<dbReference type="Pfam" id="PF02643">
    <property type="entry name" value="DUF192"/>
    <property type="match status" value="1"/>
</dbReference>
<protein>
    <submittedName>
        <fullName evidence="1">DUF192 domain-containing protein</fullName>
    </submittedName>
</protein>
<name>A0AAP2YZ59_9EURY</name>
<dbReference type="Gene3D" id="2.60.120.1140">
    <property type="entry name" value="Protein of unknown function DUF192"/>
    <property type="match status" value="1"/>
</dbReference>
<sequence>MRLVCERDDNFNPTTLATTVETADSLLSQTRGLMFRRSLPEDYALVFPFETAKTRDVHMLFVFFPIDVCWLVDDTVERIERLNPFTGYAREKADTIVELPAGNADELSVGDRVVLER</sequence>
<dbReference type="EMBL" id="JAOPKA010000005">
    <property type="protein sequence ID" value="MCU4741708.1"/>
    <property type="molecule type" value="Genomic_DNA"/>
</dbReference>
<evidence type="ECO:0000313" key="1">
    <source>
        <dbReference type="EMBL" id="MCU4741708.1"/>
    </source>
</evidence>
<dbReference type="InterPro" id="IPR038695">
    <property type="entry name" value="Saro_0823-like_sf"/>
</dbReference>